<evidence type="ECO:0000313" key="2">
    <source>
        <dbReference type="Proteomes" id="UP000595140"/>
    </source>
</evidence>
<proteinExistence type="predicted"/>
<dbReference type="AlphaFoldDB" id="A0A484KT24"/>
<gene>
    <name evidence="1" type="ORF">CCAM_LOCUS7012</name>
</gene>
<name>A0A484KT24_9ASTE</name>
<accession>A0A484KT24</accession>
<sequence>MESPSPPRSAMESLDLCFESFVPETEFQDCGGEDMNFISDDTEEDEVIVIHSEDDAADVAPVRDMKDVIDLESQKDNIFLHGSEEGDLILLDTEIDDPEGCEKRGIEHSQVLYSRMHLHIDMLNILLPSPDPNFWTSIRPSSVSPSSAAQRNQADQEFARKSLPEFYKGLIRQSR</sequence>
<protein>
    <submittedName>
        <fullName evidence="1">Uncharacterized protein</fullName>
    </submittedName>
</protein>
<dbReference type="EMBL" id="OOIL02000450">
    <property type="protein sequence ID" value="VFQ65236.1"/>
    <property type="molecule type" value="Genomic_DNA"/>
</dbReference>
<organism evidence="1 2">
    <name type="scientific">Cuscuta campestris</name>
    <dbReference type="NCBI Taxonomy" id="132261"/>
    <lineage>
        <taxon>Eukaryota</taxon>
        <taxon>Viridiplantae</taxon>
        <taxon>Streptophyta</taxon>
        <taxon>Embryophyta</taxon>
        <taxon>Tracheophyta</taxon>
        <taxon>Spermatophyta</taxon>
        <taxon>Magnoliopsida</taxon>
        <taxon>eudicotyledons</taxon>
        <taxon>Gunneridae</taxon>
        <taxon>Pentapetalae</taxon>
        <taxon>asterids</taxon>
        <taxon>lamiids</taxon>
        <taxon>Solanales</taxon>
        <taxon>Convolvulaceae</taxon>
        <taxon>Cuscuteae</taxon>
        <taxon>Cuscuta</taxon>
        <taxon>Cuscuta subgen. Grammica</taxon>
        <taxon>Cuscuta sect. Cleistogrammica</taxon>
    </lineage>
</organism>
<evidence type="ECO:0000313" key="1">
    <source>
        <dbReference type="EMBL" id="VFQ65236.1"/>
    </source>
</evidence>
<keyword evidence="2" id="KW-1185">Reference proteome</keyword>
<reference evidence="1 2" key="1">
    <citation type="submission" date="2018-04" db="EMBL/GenBank/DDBJ databases">
        <authorList>
            <person name="Vogel A."/>
        </authorList>
    </citation>
    <scope>NUCLEOTIDE SEQUENCE [LARGE SCALE GENOMIC DNA]</scope>
</reference>
<dbReference type="Proteomes" id="UP000595140">
    <property type="component" value="Unassembled WGS sequence"/>
</dbReference>